<evidence type="ECO:0000313" key="6">
    <source>
        <dbReference type="EMBL" id="CAB3993907.1"/>
    </source>
</evidence>
<dbReference type="InterPro" id="IPR026748">
    <property type="entry name" value="Clarin"/>
</dbReference>
<protein>
    <submittedName>
        <fullName evidence="6">Uncharacterized protein</fullName>
    </submittedName>
</protein>
<comment type="similarity">
    <text evidence="2">Belongs to the clarin family.</text>
</comment>
<dbReference type="Gene3D" id="1.20.140.150">
    <property type="match status" value="1"/>
</dbReference>
<evidence type="ECO:0000256" key="3">
    <source>
        <dbReference type="ARBA" id="ARBA00022692"/>
    </source>
</evidence>
<dbReference type="PANTHER" id="PTHR31548">
    <property type="entry name" value="CLARIN"/>
    <property type="match status" value="1"/>
</dbReference>
<evidence type="ECO:0000256" key="1">
    <source>
        <dbReference type="ARBA" id="ARBA00004141"/>
    </source>
</evidence>
<keyword evidence="5" id="KW-0472">Membrane</keyword>
<dbReference type="OrthoDB" id="10012538at2759"/>
<dbReference type="PANTHER" id="PTHR31548:SF1">
    <property type="entry name" value="LD47387P"/>
    <property type="match status" value="1"/>
</dbReference>
<evidence type="ECO:0000256" key="4">
    <source>
        <dbReference type="ARBA" id="ARBA00022989"/>
    </source>
</evidence>
<organism evidence="6 7">
    <name type="scientific">Paramuricea clavata</name>
    <name type="common">Red gorgonian</name>
    <name type="synonym">Violescent sea-whip</name>
    <dbReference type="NCBI Taxonomy" id="317549"/>
    <lineage>
        <taxon>Eukaryota</taxon>
        <taxon>Metazoa</taxon>
        <taxon>Cnidaria</taxon>
        <taxon>Anthozoa</taxon>
        <taxon>Octocorallia</taxon>
        <taxon>Malacalcyonacea</taxon>
        <taxon>Plexauridae</taxon>
        <taxon>Paramuricea</taxon>
    </lineage>
</organism>
<name>A0A7D9HZ67_PARCT</name>
<comment type="subcellular location">
    <subcellularLocation>
        <location evidence="1">Membrane</location>
        <topology evidence="1">Multi-pass membrane protein</topology>
    </subcellularLocation>
</comment>
<proteinExistence type="inferred from homology"/>
<keyword evidence="7" id="KW-1185">Reference proteome</keyword>
<dbReference type="AlphaFoldDB" id="A0A7D9HZ67"/>
<dbReference type="Proteomes" id="UP001152795">
    <property type="component" value="Unassembled WGS sequence"/>
</dbReference>
<gene>
    <name evidence="6" type="ORF">PACLA_8A029989</name>
</gene>
<comment type="caution">
    <text evidence="6">The sequence shown here is derived from an EMBL/GenBank/DDBJ whole genome shotgun (WGS) entry which is preliminary data.</text>
</comment>
<sequence>MGKICRRNSLFFFAGLLALCAIGAITYALLSEELVSCKIRRNVSNKTFDAGWKKFGLIRGCEEIQPFKFGGSARDKCFQVFKEFDNVFNLKILYAVIGCLVVGGIVLILSAGLSFYNEFTKSSYVILGSVGLYIFNGVAFFFMLCAVGLFSGLYHQQIKKNVLKSSEIDEGFNSEDNASLKFSFWILVGACFLPLINMLLTFLNSARAKSYFNKTTTIPTSNVDGMMLY</sequence>
<evidence type="ECO:0000256" key="5">
    <source>
        <dbReference type="ARBA" id="ARBA00023136"/>
    </source>
</evidence>
<dbReference type="GO" id="GO:0016020">
    <property type="term" value="C:membrane"/>
    <property type="evidence" value="ECO:0007669"/>
    <property type="project" value="UniProtKB-SubCell"/>
</dbReference>
<reference evidence="6" key="1">
    <citation type="submission" date="2020-04" db="EMBL/GenBank/DDBJ databases">
        <authorList>
            <person name="Alioto T."/>
            <person name="Alioto T."/>
            <person name="Gomez Garrido J."/>
        </authorList>
    </citation>
    <scope>NUCLEOTIDE SEQUENCE</scope>
    <source>
        <strain evidence="6">A484AB</strain>
    </source>
</reference>
<keyword evidence="3" id="KW-0812">Transmembrane</keyword>
<dbReference type="EMBL" id="CACRXK020002352">
    <property type="protein sequence ID" value="CAB3993907.1"/>
    <property type="molecule type" value="Genomic_DNA"/>
</dbReference>
<accession>A0A7D9HZ67</accession>
<evidence type="ECO:0000256" key="2">
    <source>
        <dbReference type="ARBA" id="ARBA00005787"/>
    </source>
</evidence>
<keyword evidence="4" id="KW-1133">Transmembrane helix</keyword>
<dbReference type="GO" id="GO:0007605">
    <property type="term" value="P:sensory perception of sound"/>
    <property type="evidence" value="ECO:0007669"/>
    <property type="project" value="UniProtKB-ARBA"/>
</dbReference>
<evidence type="ECO:0000313" key="7">
    <source>
        <dbReference type="Proteomes" id="UP001152795"/>
    </source>
</evidence>